<dbReference type="AlphaFoldDB" id="A0A0M3I853"/>
<accession>A0A0M3I853</accession>
<sequence>MCSQLKHFVHRSVIVFEINRRDEASSYHWIPIFFHSVIKRICIGQIEHFIFHGVCRSGEILTFVLCN</sequence>
<dbReference type="WBParaSite" id="ALUE_0001347601-mRNA-1">
    <property type="protein sequence ID" value="ALUE_0001347601-mRNA-1"/>
    <property type="gene ID" value="ALUE_0001347601"/>
</dbReference>
<keyword evidence="1" id="KW-1185">Reference proteome</keyword>
<organism evidence="1 2">
    <name type="scientific">Ascaris lumbricoides</name>
    <name type="common">Giant roundworm</name>
    <dbReference type="NCBI Taxonomy" id="6252"/>
    <lineage>
        <taxon>Eukaryota</taxon>
        <taxon>Metazoa</taxon>
        <taxon>Ecdysozoa</taxon>
        <taxon>Nematoda</taxon>
        <taxon>Chromadorea</taxon>
        <taxon>Rhabditida</taxon>
        <taxon>Spirurina</taxon>
        <taxon>Ascaridomorpha</taxon>
        <taxon>Ascaridoidea</taxon>
        <taxon>Ascarididae</taxon>
        <taxon>Ascaris</taxon>
    </lineage>
</organism>
<dbReference type="Proteomes" id="UP000036681">
    <property type="component" value="Unplaced"/>
</dbReference>
<reference evidence="2" key="1">
    <citation type="submission" date="2017-02" db="UniProtKB">
        <authorList>
            <consortium name="WormBaseParasite"/>
        </authorList>
    </citation>
    <scope>IDENTIFICATION</scope>
</reference>
<name>A0A0M3I853_ASCLU</name>
<evidence type="ECO:0000313" key="1">
    <source>
        <dbReference type="Proteomes" id="UP000036681"/>
    </source>
</evidence>
<protein>
    <submittedName>
        <fullName evidence="2">Ovule protein</fullName>
    </submittedName>
</protein>
<proteinExistence type="predicted"/>
<evidence type="ECO:0000313" key="2">
    <source>
        <dbReference type="WBParaSite" id="ALUE_0001347601-mRNA-1"/>
    </source>
</evidence>